<evidence type="ECO:0000313" key="2">
    <source>
        <dbReference type="Proteomes" id="UP000827284"/>
    </source>
</evidence>
<comment type="caution">
    <text evidence="1">The sequence shown here is derived from an EMBL/GenBank/DDBJ whole genome shotgun (WGS) entry which is preliminary data.</text>
</comment>
<dbReference type="EMBL" id="BQFW01000009">
    <property type="protein sequence ID" value="GJJ74339.1"/>
    <property type="molecule type" value="Genomic_DNA"/>
</dbReference>
<keyword evidence="2" id="KW-1185">Reference proteome</keyword>
<dbReference type="AlphaFoldDB" id="A0A9P3HCV4"/>
<organism evidence="1 2">
    <name type="scientific">Entomortierella parvispora</name>
    <dbReference type="NCBI Taxonomy" id="205924"/>
    <lineage>
        <taxon>Eukaryota</taxon>
        <taxon>Fungi</taxon>
        <taxon>Fungi incertae sedis</taxon>
        <taxon>Mucoromycota</taxon>
        <taxon>Mortierellomycotina</taxon>
        <taxon>Mortierellomycetes</taxon>
        <taxon>Mortierellales</taxon>
        <taxon>Mortierellaceae</taxon>
        <taxon>Entomortierella</taxon>
    </lineage>
</organism>
<protein>
    <submittedName>
        <fullName evidence="1">Uncharacterized protein</fullName>
    </submittedName>
</protein>
<gene>
    <name evidence="1" type="ORF">EMPS_06697</name>
</gene>
<sequence length="66" mass="7264">MCFAPCSCSAIHSIAMLYRECIVFIFDPSGQAMYMYSLTEKSDVEVVGLSGNLPWRGTLKASSVFC</sequence>
<reference evidence="1" key="2">
    <citation type="journal article" date="2022" name="Microbiol. Resour. Announc.">
        <title>Whole-Genome Sequence of Entomortierella parvispora E1425, a Mucoromycotan Fungus Associated with Burkholderiaceae-Related Endosymbiotic Bacteria.</title>
        <authorList>
            <person name="Herlambang A."/>
            <person name="Guo Y."/>
            <person name="Takashima Y."/>
            <person name="Narisawa K."/>
            <person name="Ohta H."/>
            <person name="Nishizawa T."/>
        </authorList>
    </citation>
    <scope>NUCLEOTIDE SEQUENCE</scope>
    <source>
        <strain evidence="1">E1425</strain>
    </source>
</reference>
<dbReference type="Proteomes" id="UP000827284">
    <property type="component" value="Unassembled WGS sequence"/>
</dbReference>
<accession>A0A9P3HCV4</accession>
<reference evidence="1" key="1">
    <citation type="submission" date="2021-11" db="EMBL/GenBank/DDBJ databases">
        <authorList>
            <person name="Herlambang A."/>
            <person name="Guo Y."/>
            <person name="Takashima Y."/>
            <person name="Nishizawa T."/>
        </authorList>
    </citation>
    <scope>NUCLEOTIDE SEQUENCE</scope>
    <source>
        <strain evidence="1">E1425</strain>
    </source>
</reference>
<evidence type="ECO:0000313" key="1">
    <source>
        <dbReference type="EMBL" id="GJJ74339.1"/>
    </source>
</evidence>
<proteinExistence type="predicted"/>
<name>A0A9P3HCV4_9FUNG</name>